<gene>
    <name evidence="3" type="ORF">FVP33_05215</name>
</gene>
<feature type="compositionally biased region" description="Low complexity" evidence="1">
    <location>
        <begin position="100"/>
        <end position="110"/>
    </location>
</feature>
<evidence type="ECO:0000256" key="1">
    <source>
        <dbReference type="SAM" id="MobiDB-lite"/>
    </source>
</evidence>
<keyword evidence="4" id="KW-1185">Reference proteome</keyword>
<dbReference type="SMART" id="SM00834">
    <property type="entry name" value="CxxC_CXXC_SSSS"/>
    <property type="match status" value="1"/>
</dbReference>
<dbReference type="EMBL" id="VRMG01000005">
    <property type="protein sequence ID" value="TXN30999.1"/>
    <property type="molecule type" value="Genomic_DNA"/>
</dbReference>
<name>A0A5C8UTN1_9MICO</name>
<comment type="caution">
    <text evidence="3">The sequence shown here is derived from an EMBL/GenBank/DDBJ whole genome shotgun (WGS) entry which is preliminary data.</text>
</comment>
<protein>
    <submittedName>
        <fullName evidence="3">FmdB family transcriptional regulator</fullName>
    </submittedName>
</protein>
<dbReference type="Pfam" id="PF09723">
    <property type="entry name" value="Zn_ribbon_8"/>
    <property type="match status" value="1"/>
</dbReference>
<dbReference type="InterPro" id="IPR013429">
    <property type="entry name" value="Regulatory_FmdB_Zinc_ribbon"/>
</dbReference>
<evidence type="ECO:0000259" key="2">
    <source>
        <dbReference type="SMART" id="SM00834"/>
    </source>
</evidence>
<reference evidence="3 4" key="1">
    <citation type="submission" date="2019-08" db="EMBL/GenBank/DDBJ databases">
        <title>Bacterial whole genome sequence for Glaciihabitans sp. CHu50b-6-2.</title>
        <authorList>
            <person name="Jin L."/>
        </authorList>
    </citation>
    <scope>NUCLEOTIDE SEQUENCE [LARGE SCALE GENOMIC DNA]</scope>
    <source>
        <strain evidence="3 4">CHu50b-6-2</strain>
    </source>
</reference>
<dbReference type="PANTHER" id="PTHR34404:SF2">
    <property type="entry name" value="CONSERVED SERINE RICH PROTEIN"/>
    <property type="match status" value="1"/>
</dbReference>
<dbReference type="AlphaFoldDB" id="A0A5C8UTN1"/>
<dbReference type="NCBIfam" id="TIGR02605">
    <property type="entry name" value="CxxC_CxxC_SSSS"/>
    <property type="match status" value="1"/>
</dbReference>
<dbReference type="PANTHER" id="PTHR34404">
    <property type="entry name" value="REGULATORY PROTEIN, FMDB FAMILY"/>
    <property type="match status" value="1"/>
</dbReference>
<dbReference type="Proteomes" id="UP000321379">
    <property type="component" value="Unassembled WGS sequence"/>
</dbReference>
<evidence type="ECO:0000313" key="3">
    <source>
        <dbReference type="EMBL" id="TXN30999.1"/>
    </source>
</evidence>
<feature type="region of interest" description="Disordered" evidence="1">
    <location>
        <begin position="60"/>
        <end position="110"/>
    </location>
</feature>
<feature type="domain" description="Putative regulatory protein FmdB zinc ribbon" evidence="2">
    <location>
        <begin position="1"/>
        <end position="42"/>
    </location>
</feature>
<proteinExistence type="predicted"/>
<accession>A0A5C8UTN1</accession>
<organism evidence="3 4">
    <name type="scientific">Lacisediminihabitans profunda</name>
    <dbReference type="NCBI Taxonomy" id="2594790"/>
    <lineage>
        <taxon>Bacteria</taxon>
        <taxon>Bacillati</taxon>
        <taxon>Actinomycetota</taxon>
        <taxon>Actinomycetes</taxon>
        <taxon>Micrococcales</taxon>
        <taxon>Microbacteriaceae</taxon>
        <taxon>Lacisediminihabitans</taxon>
    </lineage>
</organism>
<dbReference type="RefSeq" id="WP_147782585.1">
    <property type="nucleotide sequence ID" value="NZ_VRMG01000005.1"/>
</dbReference>
<feature type="compositionally biased region" description="Basic and acidic residues" evidence="1">
    <location>
        <begin position="81"/>
        <end position="91"/>
    </location>
</feature>
<feature type="compositionally biased region" description="Low complexity" evidence="1">
    <location>
        <begin position="65"/>
        <end position="80"/>
    </location>
</feature>
<sequence>MPTYSYRCASCDHAFDQYQSFTDDSLTVCPHCHEPQLRKVFNSIGVTFNGTGFYRNDARADAKSASKGASGESSGGSATKSDTKSEPKSKPDSAPPAPAKAPAAVSSSAN</sequence>
<evidence type="ECO:0000313" key="4">
    <source>
        <dbReference type="Proteomes" id="UP000321379"/>
    </source>
</evidence>